<evidence type="ECO:0000256" key="1">
    <source>
        <dbReference type="SAM" id="MobiDB-lite"/>
    </source>
</evidence>
<keyword evidence="4" id="KW-1185">Reference proteome</keyword>
<sequence>MWFFGFLGVTMGYPQNDTQSGAGEWNGMGPHFHTSSDTTRAVEQENELLERRPSSEYRVARSKARSRVTLGRRQSSTRLGVPTSLLGVAALGLLLVSLVTLRLLTCFKALAVSKVTQPRGYSSGVTSRMLAWGESDDDVPLLGSLDDEGHQSPSAENPSTSRYPTPGAFSSPAVCPESWINVISEEPEVPKPAPRTAEETDERLDVDFLVKVFYLVAVVLVLAGIVLVLAAPVVSDRSLVADGYILGGLGTAINLTVSAVLIVSWVLKRRGKAGPRRRSSSPWNGDSRDIL</sequence>
<comment type="caution">
    <text evidence="3">The sequence shown here is derived from an EMBL/GenBank/DDBJ whole genome shotgun (WGS) entry which is preliminary data.</text>
</comment>
<evidence type="ECO:0008006" key="5">
    <source>
        <dbReference type="Google" id="ProtNLM"/>
    </source>
</evidence>
<feature type="compositionally biased region" description="Polar residues" evidence="1">
    <location>
        <begin position="151"/>
        <end position="163"/>
    </location>
</feature>
<reference evidence="3 4" key="1">
    <citation type="journal article" date="2017" name="Int. J. Parasitol.">
        <title>The genome of the protozoan parasite Cystoisospora suis and a reverse vaccinology approach to identify vaccine candidates.</title>
        <authorList>
            <person name="Palmieri N."/>
            <person name="Shrestha A."/>
            <person name="Ruttkowski B."/>
            <person name="Beck T."/>
            <person name="Vogl C."/>
            <person name="Tomley F."/>
            <person name="Blake D.P."/>
            <person name="Joachim A."/>
        </authorList>
    </citation>
    <scope>NUCLEOTIDE SEQUENCE [LARGE SCALE GENOMIC DNA]</scope>
    <source>
        <strain evidence="3 4">Wien I</strain>
    </source>
</reference>
<evidence type="ECO:0000256" key="2">
    <source>
        <dbReference type="SAM" id="Phobius"/>
    </source>
</evidence>
<feature type="transmembrane region" description="Helical" evidence="2">
    <location>
        <begin position="85"/>
        <end position="104"/>
    </location>
</feature>
<dbReference type="Proteomes" id="UP000221165">
    <property type="component" value="Unassembled WGS sequence"/>
</dbReference>
<evidence type="ECO:0000313" key="3">
    <source>
        <dbReference type="EMBL" id="PHJ17583.1"/>
    </source>
</evidence>
<dbReference type="AlphaFoldDB" id="A0A2C6KMG7"/>
<dbReference type="VEuPathDB" id="ToxoDB:CSUI_008591"/>
<feature type="transmembrane region" description="Helical" evidence="2">
    <location>
        <begin position="243"/>
        <end position="267"/>
    </location>
</feature>
<name>A0A2C6KMG7_9APIC</name>
<keyword evidence="2" id="KW-0472">Membrane</keyword>
<gene>
    <name evidence="3" type="ORF">CSUI_008591</name>
</gene>
<evidence type="ECO:0000313" key="4">
    <source>
        <dbReference type="Proteomes" id="UP000221165"/>
    </source>
</evidence>
<feature type="transmembrane region" description="Helical" evidence="2">
    <location>
        <begin position="212"/>
        <end position="231"/>
    </location>
</feature>
<proteinExistence type="predicted"/>
<dbReference type="EMBL" id="MIGC01004858">
    <property type="protein sequence ID" value="PHJ17583.1"/>
    <property type="molecule type" value="Genomic_DNA"/>
</dbReference>
<feature type="region of interest" description="Disordered" evidence="1">
    <location>
        <begin position="142"/>
        <end position="167"/>
    </location>
</feature>
<dbReference type="RefSeq" id="XP_067919301.1">
    <property type="nucleotide sequence ID" value="XM_068068719.1"/>
</dbReference>
<dbReference type="GeneID" id="94431930"/>
<organism evidence="3 4">
    <name type="scientific">Cystoisospora suis</name>
    <dbReference type="NCBI Taxonomy" id="483139"/>
    <lineage>
        <taxon>Eukaryota</taxon>
        <taxon>Sar</taxon>
        <taxon>Alveolata</taxon>
        <taxon>Apicomplexa</taxon>
        <taxon>Conoidasida</taxon>
        <taxon>Coccidia</taxon>
        <taxon>Eucoccidiorida</taxon>
        <taxon>Eimeriorina</taxon>
        <taxon>Sarcocystidae</taxon>
        <taxon>Cystoisospora</taxon>
    </lineage>
</organism>
<keyword evidence="2" id="KW-1133">Transmembrane helix</keyword>
<protein>
    <recommendedName>
        <fullName evidence="5">Transmembrane protein</fullName>
    </recommendedName>
</protein>
<accession>A0A2C6KMG7</accession>
<keyword evidence="2" id="KW-0812">Transmembrane</keyword>